<keyword evidence="6" id="KW-1185">Reference proteome</keyword>
<name>A4BPN6_9GAMM</name>
<reference evidence="5 6" key="1">
    <citation type="submission" date="2006-02" db="EMBL/GenBank/DDBJ databases">
        <authorList>
            <person name="Waterbury J."/>
            <person name="Ferriera S."/>
            <person name="Johnson J."/>
            <person name="Kravitz S."/>
            <person name="Halpern A."/>
            <person name="Remington K."/>
            <person name="Beeson K."/>
            <person name="Tran B."/>
            <person name="Rogers Y.-H."/>
            <person name="Friedman R."/>
            <person name="Venter J.C."/>
        </authorList>
    </citation>
    <scope>NUCLEOTIDE SEQUENCE [LARGE SCALE GENOMIC DNA]</scope>
    <source>
        <strain evidence="5 6">Nb-231</strain>
    </source>
</reference>
<feature type="domain" description="DNA/RNA non-specific endonuclease/pyrophosphatase/phosphodiesterase" evidence="4">
    <location>
        <begin position="45"/>
        <end position="241"/>
    </location>
</feature>
<evidence type="ECO:0000259" key="4">
    <source>
        <dbReference type="SMART" id="SM00892"/>
    </source>
</evidence>
<dbReference type="GO" id="GO:0004519">
    <property type="term" value="F:endonuclease activity"/>
    <property type="evidence" value="ECO:0007669"/>
    <property type="project" value="UniProtKB-KW"/>
</dbReference>
<feature type="domain" description="ENPP1-3/EXOG-like endonuclease/phosphodiesterase" evidence="3">
    <location>
        <begin position="46"/>
        <end position="241"/>
    </location>
</feature>
<dbReference type="GO" id="GO:0046872">
    <property type="term" value="F:metal ion binding"/>
    <property type="evidence" value="ECO:0007669"/>
    <property type="project" value="UniProtKB-KW"/>
</dbReference>
<dbReference type="AlphaFoldDB" id="A4BPN6"/>
<keyword evidence="2" id="KW-0479">Metal-binding</keyword>
<dbReference type="InterPro" id="IPR040255">
    <property type="entry name" value="Non-specific_endonuclease"/>
</dbReference>
<dbReference type="HOGENOM" id="CLU_055174_2_2_6"/>
<comment type="caution">
    <text evidence="5">The sequence shown here is derived from an EMBL/GenBank/DDBJ whole genome shotgun (WGS) entry which is preliminary data.</text>
</comment>
<dbReference type="InterPro" id="IPR044925">
    <property type="entry name" value="His-Me_finger_sf"/>
</dbReference>
<dbReference type="STRING" id="314278.NB231_12394"/>
<evidence type="ECO:0000313" key="5">
    <source>
        <dbReference type="EMBL" id="EAR22537.1"/>
    </source>
</evidence>
<keyword evidence="5" id="KW-0255">Endonuclease</keyword>
<dbReference type="SUPFAM" id="SSF54060">
    <property type="entry name" value="His-Me finger endonucleases"/>
    <property type="match status" value="1"/>
</dbReference>
<dbReference type="SMART" id="SM00477">
    <property type="entry name" value="NUC"/>
    <property type="match status" value="1"/>
</dbReference>
<organism evidence="5 6">
    <name type="scientific">Nitrococcus mobilis Nb-231</name>
    <dbReference type="NCBI Taxonomy" id="314278"/>
    <lineage>
        <taxon>Bacteria</taxon>
        <taxon>Pseudomonadati</taxon>
        <taxon>Pseudomonadota</taxon>
        <taxon>Gammaproteobacteria</taxon>
        <taxon>Chromatiales</taxon>
        <taxon>Ectothiorhodospiraceae</taxon>
        <taxon>Nitrococcus</taxon>
    </lineage>
</organism>
<dbReference type="PANTHER" id="PTHR13966">
    <property type="entry name" value="ENDONUCLEASE RELATED"/>
    <property type="match status" value="1"/>
</dbReference>
<dbReference type="PANTHER" id="PTHR13966:SF5">
    <property type="entry name" value="ENDONUCLEASE G, MITOCHONDRIAL"/>
    <property type="match status" value="1"/>
</dbReference>
<protein>
    <submittedName>
        <fullName evidence="5">DNA/RNA non-specific endonuclease</fullName>
    </submittedName>
</protein>
<dbReference type="EMBL" id="AAOF01000003">
    <property type="protein sequence ID" value="EAR22537.1"/>
    <property type="molecule type" value="Genomic_DNA"/>
</dbReference>
<dbReference type="GO" id="GO:0003676">
    <property type="term" value="F:nucleic acid binding"/>
    <property type="evidence" value="ECO:0007669"/>
    <property type="project" value="InterPro"/>
</dbReference>
<dbReference type="SMART" id="SM00892">
    <property type="entry name" value="Endonuclease_NS"/>
    <property type="match status" value="1"/>
</dbReference>
<evidence type="ECO:0000259" key="3">
    <source>
        <dbReference type="SMART" id="SM00477"/>
    </source>
</evidence>
<dbReference type="Gene3D" id="3.40.570.10">
    <property type="entry name" value="Extracellular Endonuclease, subunit A"/>
    <property type="match status" value="1"/>
</dbReference>
<gene>
    <name evidence="5" type="ORF">NB231_12394</name>
</gene>
<keyword evidence="5" id="KW-0378">Hydrolase</keyword>
<dbReference type="Pfam" id="PF01223">
    <property type="entry name" value="Endonuclease_NS"/>
    <property type="match status" value="1"/>
</dbReference>
<accession>A4BPN6</accession>
<evidence type="ECO:0000256" key="1">
    <source>
        <dbReference type="PIRSR" id="PIRSR640255-1"/>
    </source>
</evidence>
<dbReference type="GO" id="GO:0016787">
    <property type="term" value="F:hydrolase activity"/>
    <property type="evidence" value="ECO:0007669"/>
    <property type="project" value="InterPro"/>
</dbReference>
<feature type="binding site" evidence="2">
    <location>
        <position position="140"/>
    </location>
    <ligand>
        <name>Mg(2+)</name>
        <dbReference type="ChEBI" id="CHEBI:18420"/>
        <note>catalytic</note>
    </ligand>
</feature>
<sequence length="267" mass="31656">MLLLVLASGLWYGYELYIARPGMVYMGVPKAQNWKQPNTWTRIFRNNGFMVGYSDLRGNPLWVSYKLETIRDNAPYHKRPQRFSADWRNLTHITHDDYRHSGYDRGHMAPNYAISRLYGEPAQQDTFLMTNITPQKPNLNQKLWQRLEEVEIDHFTKQFKTIWVFTGPVFDPNIERLKSSYRVEIPDAFYKIYFALPDKKTLAFIIPQQVRGKERLDKFLVSVDKVEKRTGFDFFHELEDTQEEQLESSIKPAPWRLKAVARLPARY</sequence>
<feature type="active site" description="Proton acceptor" evidence="1">
    <location>
        <position position="107"/>
    </location>
</feature>
<dbReference type="InterPro" id="IPR020821">
    <property type="entry name" value="ENPP1-3/EXOG-like_nuc-like"/>
</dbReference>
<dbReference type="InterPro" id="IPR001604">
    <property type="entry name" value="Endo_G_ENPP1-like_dom"/>
</dbReference>
<evidence type="ECO:0000313" key="6">
    <source>
        <dbReference type="Proteomes" id="UP000003374"/>
    </source>
</evidence>
<evidence type="ECO:0000256" key="2">
    <source>
        <dbReference type="PIRSR" id="PIRSR640255-2"/>
    </source>
</evidence>
<keyword evidence="5" id="KW-0540">Nuclease</keyword>
<dbReference type="InterPro" id="IPR044929">
    <property type="entry name" value="DNA/RNA_non-sp_Endonuclease_sf"/>
</dbReference>
<dbReference type="Proteomes" id="UP000003374">
    <property type="component" value="Unassembled WGS sequence"/>
</dbReference>
<dbReference type="eggNOG" id="COG1864">
    <property type="taxonomic scope" value="Bacteria"/>
</dbReference>
<proteinExistence type="predicted"/>